<reference evidence="3" key="2">
    <citation type="submission" date="2023-05" db="EMBL/GenBank/DDBJ databases">
        <authorList>
            <consortium name="Lawrence Berkeley National Laboratory"/>
            <person name="Steindorff A."/>
            <person name="Hensen N."/>
            <person name="Bonometti L."/>
            <person name="Westerberg I."/>
            <person name="Brannstrom I.O."/>
            <person name="Guillou S."/>
            <person name="Cros-Aarteil S."/>
            <person name="Calhoun S."/>
            <person name="Haridas S."/>
            <person name="Kuo A."/>
            <person name="Mondo S."/>
            <person name="Pangilinan J."/>
            <person name="Riley R."/>
            <person name="Labutti K."/>
            <person name="Andreopoulos B."/>
            <person name="Lipzen A."/>
            <person name="Chen C."/>
            <person name="Yanf M."/>
            <person name="Daum C."/>
            <person name="Ng V."/>
            <person name="Clum A."/>
            <person name="Ohm R."/>
            <person name="Martin F."/>
            <person name="Silar P."/>
            <person name="Natvig D."/>
            <person name="Lalanne C."/>
            <person name="Gautier V."/>
            <person name="Ament-Velasquez S.L."/>
            <person name="Kruys A."/>
            <person name="Hutchinson M.I."/>
            <person name="Powell A.J."/>
            <person name="Barry K."/>
            <person name="Miller A.N."/>
            <person name="Grigoriev I.V."/>
            <person name="Debuchy R."/>
            <person name="Gladieux P."/>
            <person name="Thoren M.H."/>
            <person name="Johannesson H."/>
        </authorList>
    </citation>
    <scope>NUCLEOTIDE SEQUENCE</scope>
    <source>
        <strain evidence="3">CBS 103.79</strain>
    </source>
</reference>
<evidence type="ECO:0008006" key="5">
    <source>
        <dbReference type="Google" id="ProtNLM"/>
    </source>
</evidence>
<dbReference type="PANTHER" id="PTHR36424">
    <property type="entry name" value="PHEROMONE-REGULATED MEMBRANE PROTEIN 6"/>
    <property type="match status" value="1"/>
</dbReference>
<feature type="compositionally biased region" description="Polar residues" evidence="1">
    <location>
        <begin position="649"/>
        <end position="659"/>
    </location>
</feature>
<keyword evidence="2" id="KW-0472">Membrane</keyword>
<evidence type="ECO:0000313" key="3">
    <source>
        <dbReference type="EMBL" id="KAK3898158.1"/>
    </source>
</evidence>
<feature type="region of interest" description="Disordered" evidence="1">
    <location>
        <begin position="341"/>
        <end position="375"/>
    </location>
</feature>
<reference evidence="3" key="1">
    <citation type="journal article" date="2023" name="Mol. Phylogenet. Evol.">
        <title>Genome-scale phylogeny and comparative genomics of the fungal order Sordariales.</title>
        <authorList>
            <person name="Hensen N."/>
            <person name="Bonometti L."/>
            <person name="Westerberg I."/>
            <person name="Brannstrom I.O."/>
            <person name="Guillou S."/>
            <person name="Cros-Aarteil S."/>
            <person name="Calhoun S."/>
            <person name="Haridas S."/>
            <person name="Kuo A."/>
            <person name="Mondo S."/>
            <person name="Pangilinan J."/>
            <person name="Riley R."/>
            <person name="LaButti K."/>
            <person name="Andreopoulos B."/>
            <person name="Lipzen A."/>
            <person name="Chen C."/>
            <person name="Yan M."/>
            <person name="Daum C."/>
            <person name="Ng V."/>
            <person name="Clum A."/>
            <person name="Steindorff A."/>
            <person name="Ohm R.A."/>
            <person name="Martin F."/>
            <person name="Silar P."/>
            <person name="Natvig D.O."/>
            <person name="Lalanne C."/>
            <person name="Gautier V."/>
            <person name="Ament-Velasquez S.L."/>
            <person name="Kruys A."/>
            <person name="Hutchinson M.I."/>
            <person name="Powell A.J."/>
            <person name="Barry K."/>
            <person name="Miller A.N."/>
            <person name="Grigoriev I.V."/>
            <person name="Debuchy R."/>
            <person name="Gladieux P."/>
            <person name="Hiltunen Thoren M."/>
            <person name="Johannesson H."/>
        </authorList>
    </citation>
    <scope>NUCLEOTIDE SEQUENCE</scope>
    <source>
        <strain evidence="3">CBS 103.79</strain>
    </source>
</reference>
<dbReference type="EMBL" id="MU855989">
    <property type="protein sequence ID" value="KAK3898158.1"/>
    <property type="molecule type" value="Genomic_DNA"/>
</dbReference>
<organism evidence="3 4">
    <name type="scientific">Staphylotrichum tortipilum</name>
    <dbReference type="NCBI Taxonomy" id="2831512"/>
    <lineage>
        <taxon>Eukaryota</taxon>
        <taxon>Fungi</taxon>
        <taxon>Dikarya</taxon>
        <taxon>Ascomycota</taxon>
        <taxon>Pezizomycotina</taxon>
        <taxon>Sordariomycetes</taxon>
        <taxon>Sordariomycetidae</taxon>
        <taxon>Sordariales</taxon>
        <taxon>Chaetomiaceae</taxon>
        <taxon>Staphylotrichum</taxon>
    </lineage>
</organism>
<feature type="region of interest" description="Disordered" evidence="1">
    <location>
        <begin position="295"/>
        <end position="329"/>
    </location>
</feature>
<protein>
    <recommendedName>
        <fullName evidence="5">Pheromone-regulated membrane protein</fullName>
    </recommendedName>
</protein>
<feature type="compositionally biased region" description="Polar residues" evidence="1">
    <location>
        <begin position="465"/>
        <end position="475"/>
    </location>
</feature>
<feature type="compositionally biased region" description="Low complexity" evidence="1">
    <location>
        <begin position="663"/>
        <end position="672"/>
    </location>
</feature>
<feature type="compositionally biased region" description="Polar residues" evidence="1">
    <location>
        <begin position="440"/>
        <end position="449"/>
    </location>
</feature>
<dbReference type="InterPro" id="IPR031606">
    <property type="entry name" value="Kch1/2"/>
</dbReference>
<feature type="compositionally biased region" description="Low complexity" evidence="1">
    <location>
        <begin position="496"/>
        <end position="509"/>
    </location>
</feature>
<name>A0AAN6RPY4_9PEZI</name>
<dbReference type="Pfam" id="PF16944">
    <property type="entry name" value="KCH"/>
    <property type="match status" value="1"/>
</dbReference>
<evidence type="ECO:0000313" key="4">
    <source>
        <dbReference type="Proteomes" id="UP001303889"/>
    </source>
</evidence>
<feature type="transmembrane region" description="Helical" evidence="2">
    <location>
        <begin position="82"/>
        <end position="103"/>
    </location>
</feature>
<feature type="transmembrane region" description="Helical" evidence="2">
    <location>
        <begin position="222"/>
        <end position="254"/>
    </location>
</feature>
<feature type="compositionally biased region" description="Polar residues" evidence="1">
    <location>
        <begin position="627"/>
        <end position="636"/>
    </location>
</feature>
<keyword evidence="2" id="KW-0812">Transmembrane</keyword>
<feature type="region of interest" description="Disordered" evidence="1">
    <location>
        <begin position="395"/>
        <end position="732"/>
    </location>
</feature>
<proteinExistence type="predicted"/>
<comment type="caution">
    <text evidence="3">The sequence shown here is derived from an EMBL/GenBank/DDBJ whole genome shotgun (WGS) entry which is preliminary data.</text>
</comment>
<accession>A0AAN6RPY4</accession>
<feature type="compositionally biased region" description="Polar residues" evidence="1">
    <location>
        <begin position="416"/>
        <end position="425"/>
    </location>
</feature>
<feature type="compositionally biased region" description="Basic and acidic residues" evidence="1">
    <location>
        <begin position="295"/>
        <end position="312"/>
    </location>
</feature>
<keyword evidence="2" id="KW-1133">Transmembrane helix</keyword>
<evidence type="ECO:0000256" key="2">
    <source>
        <dbReference type="SAM" id="Phobius"/>
    </source>
</evidence>
<sequence>MGFLSHRRRDIRVNPEQKWDYISLSDFKSTSCFTPFAYGYLWFSLFISLAVYAVDVFTAYQLLAFNKWSSEIEPAQFIRFDISKWIFTSCIILSFVNLGYEYFRAISIMRRGSVAECFLDSLAARIESTRMGSGRGWRRFLVFAELTKSKKGAEYIALFTFFSFQSWIRTLLCAGPRQVINGLTLYSVYNTKLQISGNNFEGSLASFFDKIRALATEEPRQAVILSGMCFTVVVWVFSFLSLLLAAMFFVFFLWSYIPREDGGLTGFCERKINKRLMQIVQKKINKALAEEERKRKKTELKAAKKNGEDRPMTMKPSIPVLANEDGLPEMPSLKRADTFATFEEKPSRPSTPGSFEMNALGRKPPMRSDTKLTTASQYSSNASLLNSAADMGMAPSDSAVPTLPPLDLDGYPPARTATSATNRSYGQPPLGGDGYPPLRSGTTASNRTYGQPPPFDRDGYPPLRSATSSSTMNYSQPPPSLQRFPSNGSTLRGEYSASPAPYSSDAMPSLPARVMSPYDNSNNSRGPARVMPPPYDNNSNNRGPPRDRYGYPDPVRPPFDEQSGRASPAPTYRSNPMSPRGPGPASGPGGYPMRSATGPVPARGGPPQQFPRPVRAMTQPMDGGHQQRGSNGSVRSQGMGPGMGPGMRHQQSASNSSLRNLVAASASPAPSSVYEDQGEGYGHGGRGMGGQGMGGGNSGMGMGMGGPRGQGPPRGGNGNGWGDDLERGQGRY</sequence>
<evidence type="ECO:0000256" key="1">
    <source>
        <dbReference type="SAM" id="MobiDB-lite"/>
    </source>
</evidence>
<keyword evidence="4" id="KW-1185">Reference proteome</keyword>
<feature type="compositionally biased region" description="Gly residues" evidence="1">
    <location>
        <begin position="679"/>
        <end position="721"/>
    </location>
</feature>
<dbReference type="GO" id="GO:0005886">
    <property type="term" value="C:plasma membrane"/>
    <property type="evidence" value="ECO:0007669"/>
    <property type="project" value="InterPro"/>
</dbReference>
<dbReference type="AlphaFoldDB" id="A0AAN6RPY4"/>
<dbReference type="PANTHER" id="PTHR36424:SF1">
    <property type="entry name" value="LOW AFFINITY K(+) TRANSPORTER 1-RELATED"/>
    <property type="match status" value="1"/>
</dbReference>
<dbReference type="Proteomes" id="UP001303889">
    <property type="component" value="Unassembled WGS sequence"/>
</dbReference>
<feature type="transmembrane region" description="Helical" evidence="2">
    <location>
        <begin position="37"/>
        <end position="62"/>
    </location>
</feature>
<gene>
    <name evidence="3" type="ORF">C8A05DRAFT_47443</name>
</gene>
<dbReference type="GO" id="GO:0015079">
    <property type="term" value="F:potassium ion transmembrane transporter activity"/>
    <property type="evidence" value="ECO:0007669"/>
    <property type="project" value="InterPro"/>
</dbReference>